<evidence type="ECO:0000259" key="2">
    <source>
        <dbReference type="PROSITE" id="PS50405"/>
    </source>
</evidence>
<name>A0ABV7FIU1_9ALTE</name>
<dbReference type="InterPro" id="IPR036249">
    <property type="entry name" value="Thioredoxin-like_sf"/>
</dbReference>
<evidence type="ECO:0000313" key="4">
    <source>
        <dbReference type="Proteomes" id="UP001595478"/>
    </source>
</evidence>
<dbReference type="InterPro" id="IPR004045">
    <property type="entry name" value="Glutathione_S-Trfase_N"/>
</dbReference>
<protein>
    <submittedName>
        <fullName evidence="3">Glutathione S-transferase family protein</fullName>
    </submittedName>
</protein>
<dbReference type="RefSeq" id="WP_376918189.1">
    <property type="nucleotide sequence ID" value="NZ_JBHRSW010000004.1"/>
</dbReference>
<keyword evidence="4" id="KW-1185">Reference proteome</keyword>
<dbReference type="PANTHER" id="PTHR44051">
    <property type="entry name" value="GLUTATHIONE S-TRANSFERASE-RELATED"/>
    <property type="match status" value="1"/>
</dbReference>
<dbReference type="SFLD" id="SFLDG00358">
    <property type="entry name" value="Main_(cytGST)"/>
    <property type="match status" value="1"/>
</dbReference>
<dbReference type="PROSITE" id="PS50405">
    <property type="entry name" value="GST_CTER"/>
    <property type="match status" value="1"/>
</dbReference>
<dbReference type="Gene3D" id="3.40.30.10">
    <property type="entry name" value="Glutaredoxin"/>
    <property type="match status" value="1"/>
</dbReference>
<dbReference type="SFLD" id="SFLDG01151">
    <property type="entry name" value="Main.2:_Nu-like"/>
    <property type="match status" value="1"/>
</dbReference>
<dbReference type="PROSITE" id="PS50404">
    <property type="entry name" value="GST_NTER"/>
    <property type="match status" value="1"/>
</dbReference>
<dbReference type="Pfam" id="PF13410">
    <property type="entry name" value="GST_C_2"/>
    <property type="match status" value="1"/>
</dbReference>
<accession>A0ABV7FIU1</accession>
<dbReference type="Pfam" id="PF02798">
    <property type="entry name" value="GST_N"/>
    <property type="match status" value="1"/>
</dbReference>
<proteinExistence type="predicted"/>
<sequence>MIDLYLWRTPNGYKPLIFAEEAAIEYRLHPVNISKGQQFEPAFLEISPNNKIPALVDGSLSIFESGAILLYLAQKYQRFMPSETSAYYEVMQWLMWQIGGLGPMMGQAGHFKNAAPSDVPYAKERYFNESHRLLSVLEKQLTQREFIAEEYSIADIAIFPWVYAANGSYLDIDLGRYPNTKAWMDAIAARPAVIKSYEIGAGL</sequence>
<gene>
    <name evidence="3" type="ORF">ACFOHL_00255</name>
</gene>
<reference evidence="4" key="1">
    <citation type="journal article" date="2019" name="Int. J. Syst. Evol. Microbiol.">
        <title>The Global Catalogue of Microorganisms (GCM) 10K type strain sequencing project: providing services to taxonomists for standard genome sequencing and annotation.</title>
        <authorList>
            <consortium name="The Broad Institute Genomics Platform"/>
            <consortium name="The Broad Institute Genome Sequencing Center for Infectious Disease"/>
            <person name="Wu L."/>
            <person name="Ma J."/>
        </authorList>
    </citation>
    <scope>NUCLEOTIDE SEQUENCE [LARGE SCALE GENOMIC DNA]</scope>
    <source>
        <strain evidence="4">KCTC 52473</strain>
    </source>
</reference>
<evidence type="ECO:0000259" key="1">
    <source>
        <dbReference type="PROSITE" id="PS50404"/>
    </source>
</evidence>
<dbReference type="Gene3D" id="1.20.1050.10">
    <property type="match status" value="1"/>
</dbReference>
<comment type="caution">
    <text evidence="3">The sequence shown here is derived from an EMBL/GenBank/DDBJ whole genome shotgun (WGS) entry which is preliminary data.</text>
</comment>
<feature type="domain" description="GST N-terminal" evidence="1">
    <location>
        <begin position="1"/>
        <end position="80"/>
    </location>
</feature>
<dbReference type="PANTHER" id="PTHR44051:SF8">
    <property type="entry name" value="GLUTATHIONE S-TRANSFERASE GSTA"/>
    <property type="match status" value="1"/>
</dbReference>
<feature type="domain" description="GST C-terminal" evidence="2">
    <location>
        <begin position="83"/>
        <end position="203"/>
    </location>
</feature>
<dbReference type="EMBL" id="JBHRSW010000004">
    <property type="protein sequence ID" value="MFC3120045.1"/>
    <property type="molecule type" value="Genomic_DNA"/>
</dbReference>
<dbReference type="SFLD" id="SFLDS00019">
    <property type="entry name" value="Glutathione_Transferase_(cytos"/>
    <property type="match status" value="1"/>
</dbReference>
<dbReference type="InterPro" id="IPR040079">
    <property type="entry name" value="Glutathione_S-Trfase"/>
</dbReference>
<dbReference type="CDD" id="cd03048">
    <property type="entry name" value="GST_N_Ure2p_like"/>
    <property type="match status" value="1"/>
</dbReference>
<dbReference type="SUPFAM" id="SSF47616">
    <property type="entry name" value="GST C-terminal domain-like"/>
    <property type="match status" value="1"/>
</dbReference>
<dbReference type="InterPro" id="IPR010987">
    <property type="entry name" value="Glutathione-S-Trfase_C-like"/>
</dbReference>
<dbReference type="SUPFAM" id="SSF52833">
    <property type="entry name" value="Thioredoxin-like"/>
    <property type="match status" value="1"/>
</dbReference>
<dbReference type="InterPro" id="IPR036282">
    <property type="entry name" value="Glutathione-S-Trfase_C_sf"/>
</dbReference>
<evidence type="ECO:0000313" key="3">
    <source>
        <dbReference type="EMBL" id="MFC3120045.1"/>
    </source>
</evidence>
<dbReference type="Proteomes" id="UP001595478">
    <property type="component" value="Unassembled WGS sequence"/>
</dbReference>
<organism evidence="3 4">
    <name type="scientific">Agaribacter flavus</name>
    <dbReference type="NCBI Taxonomy" id="1902781"/>
    <lineage>
        <taxon>Bacteria</taxon>
        <taxon>Pseudomonadati</taxon>
        <taxon>Pseudomonadota</taxon>
        <taxon>Gammaproteobacteria</taxon>
        <taxon>Alteromonadales</taxon>
        <taxon>Alteromonadaceae</taxon>
        <taxon>Agaribacter</taxon>
    </lineage>
</organism>